<dbReference type="EMBL" id="JAAGOB010000016">
    <property type="protein sequence ID" value="NED98087.1"/>
    <property type="molecule type" value="Genomic_DNA"/>
</dbReference>
<dbReference type="InterPro" id="IPR019933">
    <property type="entry name" value="DivIVA_domain"/>
</dbReference>
<reference evidence="2 3" key="1">
    <citation type="submission" date="2020-02" db="EMBL/GenBank/DDBJ databases">
        <authorList>
            <person name="Li X.-J."/>
            <person name="Feng X.-M."/>
        </authorList>
    </citation>
    <scope>NUCLEOTIDE SEQUENCE [LARGE SCALE GENOMIC DNA]</scope>
    <source>
        <strain evidence="2 3">CGMCC 4.7225</strain>
    </source>
</reference>
<gene>
    <name evidence="2" type="ORF">G1H11_22570</name>
</gene>
<evidence type="ECO:0000313" key="3">
    <source>
        <dbReference type="Proteomes" id="UP000469185"/>
    </source>
</evidence>
<dbReference type="RefSeq" id="WP_163820877.1">
    <property type="nucleotide sequence ID" value="NZ_JAAGOB010000016.1"/>
</dbReference>
<comment type="caution">
    <text evidence="2">The sequence shown here is derived from an EMBL/GenBank/DDBJ whole genome shotgun (WGS) entry which is preliminary data.</text>
</comment>
<protein>
    <submittedName>
        <fullName evidence="2">DivIVA domain-containing protein</fullName>
    </submittedName>
</protein>
<dbReference type="NCBIfam" id="TIGR03544">
    <property type="entry name" value="DivI1A_domain"/>
    <property type="match status" value="1"/>
</dbReference>
<dbReference type="AlphaFoldDB" id="A0A6N9YT32"/>
<evidence type="ECO:0000256" key="1">
    <source>
        <dbReference type="SAM" id="MobiDB-lite"/>
    </source>
</evidence>
<feature type="region of interest" description="Disordered" evidence="1">
    <location>
        <begin position="25"/>
        <end position="45"/>
    </location>
</feature>
<sequence length="108" mass="11914">MYVVFTVVAAAVVFAVVAVTLGRGDLLDREPPHSGGPELGEQPVRPRDLADLRFSVVARGYRMDQVDQVIERLGDEITWRDARIAELEAGTRPAGPLIRHPRPARDDT</sequence>
<dbReference type="Proteomes" id="UP000469185">
    <property type="component" value="Unassembled WGS sequence"/>
</dbReference>
<accession>A0A6N9YT32</accession>
<proteinExistence type="predicted"/>
<organism evidence="2 3">
    <name type="scientific">Phytoactinopolyspora alkaliphila</name>
    <dbReference type="NCBI Taxonomy" id="1783498"/>
    <lineage>
        <taxon>Bacteria</taxon>
        <taxon>Bacillati</taxon>
        <taxon>Actinomycetota</taxon>
        <taxon>Actinomycetes</taxon>
        <taxon>Jiangellales</taxon>
        <taxon>Jiangellaceae</taxon>
        <taxon>Phytoactinopolyspora</taxon>
    </lineage>
</organism>
<name>A0A6N9YT32_9ACTN</name>
<evidence type="ECO:0000313" key="2">
    <source>
        <dbReference type="EMBL" id="NED98087.1"/>
    </source>
</evidence>
<keyword evidence="3" id="KW-1185">Reference proteome</keyword>